<dbReference type="PANTHER" id="PTHR43767:SF1">
    <property type="entry name" value="NONRIBOSOMAL PEPTIDE SYNTHASE PES1 (EUROFUNG)-RELATED"/>
    <property type="match status" value="1"/>
</dbReference>
<dbReference type="InterPro" id="IPR050237">
    <property type="entry name" value="ATP-dep_AMP-bd_enzyme"/>
</dbReference>
<dbReference type="PROSITE" id="PS00455">
    <property type="entry name" value="AMP_BINDING"/>
    <property type="match status" value="1"/>
</dbReference>
<dbReference type="Pfam" id="PF00501">
    <property type="entry name" value="AMP-binding"/>
    <property type="match status" value="1"/>
</dbReference>
<proteinExistence type="predicted"/>
<dbReference type="Gene3D" id="3.40.50.12780">
    <property type="entry name" value="N-terminal domain of ligase-like"/>
    <property type="match status" value="1"/>
</dbReference>
<protein>
    <submittedName>
        <fullName evidence="3">Long-chain fatty acid--CoA ligase</fullName>
    </submittedName>
</protein>
<dbReference type="Gene3D" id="3.30.300.30">
    <property type="match status" value="1"/>
</dbReference>
<evidence type="ECO:0000313" key="4">
    <source>
        <dbReference type="Proteomes" id="UP000537862"/>
    </source>
</evidence>
<dbReference type="PANTHER" id="PTHR43767">
    <property type="entry name" value="LONG-CHAIN-FATTY-ACID--COA LIGASE"/>
    <property type="match status" value="1"/>
</dbReference>
<dbReference type="AlphaFoldDB" id="A0A849P8N1"/>
<dbReference type="InterPro" id="IPR042099">
    <property type="entry name" value="ANL_N_sf"/>
</dbReference>
<reference evidence="3 4" key="1">
    <citation type="submission" date="2020-05" db="EMBL/GenBank/DDBJ databases">
        <authorList>
            <person name="Niu N."/>
        </authorList>
    </citation>
    <scope>NUCLEOTIDE SEQUENCE [LARGE SCALE GENOMIC DNA]</scope>
    <source>
        <strain evidence="3 4">3340-03</strain>
    </source>
</reference>
<keyword evidence="3" id="KW-0436">Ligase</keyword>
<evidence type="ECO:0000313" key="3">
    <source>
        <dbReference type="EMBL" id="NOL52353.1"/>
    </source>
</evidence>
<keyword evidence="4" id="KW-1185">Reference proteome</keyword>
<sequence>MSDLHLPFWPKGLAKELTVPKTTLHSNLEITARRYPDKAALVFYDYVMTYRQLFDEVERMAGYLQKVCGVKKGDRVLLYLQNSPQFFVAYYAILRADAVVVPINPMNKAEELEHYVEDTGADTIFVAQDLYSHVVKLNHPQIKNIVLICYADYLPEQTDLTIPSFVSAEKLVVSNPKVIPWTKALEENFQANPSETGPDDLCVMPYTSGTTGNPKGCMHTHATVMYNTLTTAFWYLCNTQDTIYLATLPIFHVSGMQGTMNTPIYLGATVVLMVRWDREVALKLIERYRISRLPMIAAMVVDFMSSPNFDKYDLSSVTRISGGGAAMPEAVAARLYDLFNIKYIEGYGMSELMAASHMNPEARPKRQCLGIPLFGVDSRIIDIDTLEELPQGKTGEIIVHGPQMMLGYWNNPKATEETFIELDGKKFLRTGDIGYIDEEGYFFMVDRLKRMINASGYKVWPVEVESLMYKNPVIQEACVVGVQDEKRGETVKAVVVLKPDYQDKVSEEDIIAWCKEHMAAYKVPQIVEFIEELPKTASGKISWKQL</sequence>
<gene>
    <name evidence="3" type="ORF">HKX39_09275</name>
</gene>
<dbReference type="Pfam" id="PF13193">
    <property type="entry name" value="AMP-binding_C"/>
    <property type="match status" value="1"/>
</dbReference>
<dbReference type="Proteomes" id="UP000537862">
    <property type="component" value="Unassembled WGS sequence"/>
</dbReference>
<dbReference type="InterPro" id="IPR020845">
    <property type="entry name" value="AMP-binding_CS"/>
</dbReference>
<feature type="domain" description="AMP-dependent synthetase/ligase" evidence="1">
    <location>
        <begin position="29"/>
        <end position="409"/>
    </location>
</feature>
<accession>A0A849P8N1</accession>
<dbReference type="NCBIfam" id="NF006181">
    <property type="entry name" value="PRK08314.1"/>
    <property type="match status" value="1"/>
</dbReference>
<evidence type="ECO:0000259" key="2">
    <source>
        <dbReference type="Pfam" id="PF13193"/>
    </source>
</evidence>
<dbReference type="SUPFAM" id="SSF56801">
    <property type="entry name" value="Acetyl-CoA synthetase-like"/>
    <property type="match status" value="1"/>
</dbReference>
<dbReference type="InterPro" id="IPR000873">
    <property type="entry name" value="AMP-dep_synth/lig_dom"/>
</dbReference>
<organism evidence="3 4">
    <name type="scientific">Pelistega suis</name>
    <dbReference type="NCBI Taxonomy" id="1631957"/>
    <lineage>
        <taxon>Bacteria</taxon>
        <taxon>Pseudomonadati</taxon>
        <taxon>Pseudomonadota</taxon>
        <taxon>Betaproteobacteria</taxon>
        <taxon>Burkholderiales</taxon>
        <taxon>Alcaligenaceae</taxon>
        <taxon>Pelistega</taxon>
    </lineage>
</organism>
<evidence type="ECO:0000259" key="1">
    <source>
        <dbReference type="Pfam" id="PF00501"/>
    </source>
</evidence>
<dbReference type="InterPro" id="IPR025110">
    <property type="entry name" value="AMP-bd_C"/>
</dbReference>
<dbReference type="InterPro" id="IPR045851">
    <property type="entry name" value="AMP-bd_C_sf"/>
</dbReference>
<name>A0A849P8N1_9BURK</name>
<dbReference type="GO" id="GO:0016878">
    <property type="term" value="F:acid-thiol ligase activity"/>
    <property type="evidence" value="ECO:0007669"/>
    <property type="project" value="UniProtKB-ARBA"/>
</dbReference>
<feature type="domain" description="AMP-binding enzyme C-terminal" evidence="2">
    <location>
        <begin position="463"/>
        <end position="540"/>
    </location>
</feature>
<dbReference type="EMBL" id="JABGBN010000008">
    <property type="protein sequence ID" value="NOL52353.1"/>
    <property type="molecule type" value="Genomic_DNA"/>
</dbReference>
<comment type="caution">
    <text evidence="3">The sequence shown here is derived from an EMBL/GenBank/DDBJ whole genome shotgun (WGS) entry which is preliminary data.</text>
</comment>